<keyword evidence="4" id="KW-1185">Reference proteome</keyword>
<dbReference type="Pfam" id="PF00990">
    <property type="entry name" value="GGDEF"/>
    <property type="match status" value="1"/>
</dbReference>
<dbReference type="NCBIfam" id="TIGR00254">
    <property type="entry name" value="GGDEF"/>
    <property type="match status" value="1"/>
</dbReference>
<proteinExistence type="predicted"/>
<organism evidence="3 4">
    <name type="scientific">Acuticoccus sediminis</name>
    <dbReference type="NCBI Taxonomy" id="2184697"/>
    <lineage>
        <taxon>Bacteria</taxon>
        <taxon>Pseudomonadati</taxon>
        <taxon>Pseudomonadota</taxon>
        <taxon>Alphaproteobacteria</taxon>
        <taxon>Hyphomicrobiales</taxon>
        <taxon>Amorphaceae</taxon>
        <taxon>Acuticoccus</taxon>
    </lineage>
</organism>
<dbReference type="EMBL" id="QHHQ01000003">
    <property type="protein sequence ID" value="RAI01071.1"/>
    <property type="molecule type" value="Genomic_DNA"/>
</dbReference>
<protein>
    <recommendedName>
        <fullName evidence="2">GGDEF domain-containing protein</fullName>
    </recommendedName>
</protein>
<feature type="domain" description="GGDEF" evidence="2">
    <location>
        <begin position="152"/>
        <end position="284"/>
    </location>
</feature>
<dbReference type="SMART" id="SM00267">
    <property type="entry name" value="GGDEF"/>
    <property type="match status" value="1"/>
</dbReference>
<evidence type="ECO:0000313" key="4">
    <source>
        <dbReference type="Proteomes" id="UP000249590"/>
    </source>
</evidence>
<keyword evidence="1" id="KW-0812">Transmembrane</keyword>
<gene>
    <name evidence="3" type="ORF">DLJ53_17805</name>
</gene>
<feature type="transmembrane region" description="Helical" evidence="1">
    <location>
        <begin position="38"/>
        <end position="58"/>
    </location>
</feature>
<dbReference type="CDD" id="cd01949">
    <property type="entry name" value="GGDEF"/>
    <property type="match status" value="1"/>
</dbReference>
<evidence type="ECO:0000259" key="2">
    <source>
        <dbReference type="PROSITE" id="PS50887"/>
    </source>
</evidence>
<name>A0A8B2NXG7_9HYPH</name>
<dbReference type="InterPro" id="IPR029787">
    <property type="entry name" value="Nucleotide_cyclase"/>
</dbReference>
<dbReference type="InterPro" id="IPR000160">
    <property type="entry name" value="GGDEF_dom"/>
</dbReference>
<dbReference type="Proteomes" id="UP000249590">
    <property type="component" value="Unassembled WGS sequence"/>
</dbReference>
<dbReference type="PANTHER" id="PTHR46663">
    <property type="entry name" value="DIGUANYLATE CYCLASE DGCT-RELATED"/>
    <property type="match status" value="1"/>
</dbReference>
<dbReference type="InterPro" id="IPR052163">
    <property type="entry name" value="DGC-Regulatory_Protein"/>
</dbReference>
<dbReference type="PANTHER" id="PTHR46663:SF2">
    <property type="entry name" value="GGDEF DOMAIN-CONTAINING PROTEIN"/>
    <property type="match status" value="1"/>
</dbReference>
<evidence type="ECO:0000313" key="3">
    <source>
        <dbReference type="EMBL" id="RAI01071.1"/>
    </source>
</evidence>
<accession>A0A8B2NXG7</accession>
<sequence length="284" mass="31908">MVRQLPTLPAIPPIDLHGHDEMTKPTFRALWGSRHLRANAVPLAIIAAVMLTAAFLFLEYDVLMHFEERSPEVLLLEIEEALILAGILIGGLFIVWYRRSRAYRLELERRLKAETEARRALELALLDPLTGLANRRHFEEIFHAAAEPGLVTKHALILLDVDDFKPVNDVYGHPVGDEVLRVISMRLNNAVKQGDLVSRLGGDEFSVIVFEVETVERAMEVAERLMGIVREPIAASGKLLNVSASIGLTLFPDQGRSPAEIYARADEALYASKTKKHEHRPIYR</sequence>
<reference evidence="3 4" key="1">
    <citation type="submission" date="2018-05" db="EMBL/GenBank/DDBJ databases">
        <title>Acuticoccus sediminis sp. nov., isolated from deep-sea sediment of Indian Ocean.</title>
        <authorList>
            <person name="Liu X."/>
            <person name="Lai Q."/>
            <person name="Du Y."/>
            <person name="Sun F."/>
            <person name="Zhang X."/>
            <person name="Wang S."/>
            <person name="Shao Z."/>
        </authorList>
    </citation>
    <scope>NUCLEOTIDE SEQUENCE [LARGE SCALE GENOMIC DNA]</scope>
    <source>
        <strain evidence="3 4">PTG4-2</strain>
    </source>
</reference>
<dbReference type="InterPro" id="IPR043128">
    <property type="entry name" value="Rev_trsase/Diguanyl_cyclase"/>
</dbReference>
<keyword evidence="1" id="KW-1133">Transmembrane helix</keyword>
<dbReference type="Gene3D" id="3.30.70.270">
    <property type="match status" value="1"/>
</dbReference>
<comment type="caution">
    <text evidence="3">The sequence shown here is derived from an EMBL/GenBank/DDBJ whole genome shotgun (WGS) entry which is preliminary data.</text>
</comment>
<dbReference type="PROSITE" id="PS50887">
    <property type="entry name" value="GGDEF"/>
    <property type="match status" value="1"/>
</dbReference>
<dbReference type="SUPFAM" id="SSF55073">
    <property type="entry name" value="Nucleotide cyclase"/>
    <property type="match status" value="1"/>
</dbReference>
<evidence type="ECO:0000256" key="1">
    <source>
        <dbReference type="SAM" id="Phobius"/>
    </source>
</evidence>
<dbReference type="AlphaFoldDB" id="A0A8B2NXG7"/>
<feature type="transmembrane region" description="Helical" evidence="1">
    <location>
        <begin position="78"/>
        <end position="97"/>
    </location>
</feature>
<keyword evidence="1" id="KW-0472">Membrane</keyword>